<dbReference type="Proteomes" id="UP000544107">
    <property type="component" value="Unassembled WGS sequence"/>
</dbReference>
<gene>
    <name evidence="3" type="ORF">BJF91_21440</name>
    <name evidence="2" type="ORF">GGQ71_000910</name>
</gene>
<dbReference type="GO" id="GO:0043448">
    <property type="term" value="P:alkane catabolic process"/>
    <property type="evidence" value="ECO:0007669"/>
    <property type="project" value="TreeGrafter"/>
</dbReference>
<dbReference type="InterPro" id="IPR005297">
    <property type="entry name" value="Lipoprotein_repeat"/>
</dbReference>
<dbReference type="EMBL" id="MKIN01000022">
    <property type="protein sequence ID" value="OLP49584.1"/>
    <property type="molecule type" value="Genomic_DNA"/>
</dbReference>
<dbReference type="PANTHER" id="PTHR39335">
    <property type="entry name" value="BLL4220 PROTEIN"/>
    <property type="match status" value="1"/>
</dbReference>
<evidence type="ECO:0000256" key="1">
    <source>
        <dbReference type="SAM" id="SignalP"/>
    </source>
</evidence>
<dbReference type="Pfam" id="PF03640">
    <property type="entry name" value="Lipoprotein_15"/>
    <property type="match status" value="2"/>
</dbReference>
<evidence type="ECO:0000313" key="2">
    <source>
        <dbReference type="EMBL" id="MBB4006674.1"/>
    </source>
</evidence>
<evidence type="ECO:0000313" key="5">
    <source>
        <dbReference type="Proteomes" id="UP000544107"/>
    </source>
</evidence>
<proteinExistence type="predicted"/>
<evidence type="ECO:0000313" key="3">
    <source>
        <dbReference type="EMBL" id="OLP49584.1"/>
    </source>
</evidence>
<name>A0A1Q9A4V3_9HYPH</name>
<dbReference type="STRING" id="887144.BJF91_21440"/>
<evidence type="ECO:0000313" key="4">
    <source>
        <dbReference type="Proteomes" id="UP000185598"/>
    </source>
</evidence>
<keyword evidence="4" id="KW-1185">Reference proteome</keyword>
<organism evidence="3 4">
    <name type="scientific">Allorhizobium taibaishanense</name>
    <dbReference type="NCBI Taxonomy" id="887144"/>
    <lineage>
        <taxon>Bacteria</taxon>
        <taxon>Pseudomonadati</taxon>
        <taxon>Pseudomonadota</taxon>
        <taxon>Alphaproteobacteria</taxon>
        <taxon>Hyphomicrobiales</taxon>
        <taxon>Rhizobiaceae</taxon>
        <taxon>Rhizobium/Agrobacterium group</taxon>
        <taxon>Allorhizobium</taxon>
    </lineage>
</organism>
<keyword evidence="2" id="KW-0449">Lipoprotein</keyword>
<dbReference type="EMBL" id="JACIED010000001">
    <property type="protein sequence ID" value="MBB4006674.1"/>
    <property type="molecule type" value="Genomic_DNA"/>
</dbReference>
<reference evidence="3 4" key="1">
    <citation type="submission" date="2016-09" db="EMBL/GenBank/DDBJ databases">
        <title>Rhizobium oryziradicis sp. nov., isolated from the root of rice.</title>
        <authorList>
            <person name="Zhao J."/>
            <person name="Zhang X."/>
        </authorList>
    </citation>
    <scope>NUCLEOTIDE SEQUENCE [LARGE SCALE GENOMIC DNA]</scope>
    <source>
        <strain evidence="3 4">14971</strain>
    </source>
</reference>
<feature type="signal peptide" evidence="1">
    <location>
        <begin position="1"/>
        <end position="22"/>
    </location>
</feature>
<comment type="caution">
    <text evidence="3">The sequence shown here is derived from an EMBL/GenBank/DDBJ whole genome shotgun (WGS) entry which is preliminary data.</text>
</comment>
<keyword evidence="1" id="KW-0732">Signal</keyword>
<dbReference type="RefSeq" id="WP_075615375.1">
    <property type="nucleotide sequence ID" value="NZ_JACIED010000001.1"/>
</dbReference>
<dbReference type="PANTHER" id="PTHR39335:SF1">
    <property type="entry name" value="BLL4220 PROTEIN"/>
    <property type="match status" value="1"/>
</dbReference>
<dbReference type="Proteomes" id="UP000185598">
    <property type="component" value="Unassembled WGS sequence"/>
</dbReference>
<accession>A0A1Q9A4V3</accession>
<protein>
    <submittedName>
        <fullName evidence="2">Putative lipoprotein with Yx(FWY)xxD motif</fullName>
    </submittedName>
</protein>
<feature type="chain" id="PRO_5044564327" evidence="1">
    <location>
        <begin position="23"/>
        <end position="130"/>
    </location>
</feature>
<dbReference type="InterPro" id="IPR014558">
    <property type="entry name" value="UCP029720"/>
</dbReference>
<reference evidence="2 5" key="2">
    <citation type="submission" date="2020-08" db="EMBL/GenBank/DDBJ databases">
        <title>Genomic Encyclopedia of Type Strains, Phase IV (KMG-IV): sequencing the most valuable type-strain genomes for metagenomic binning, comparative biology and taxonomic classification.</title>
        <authorList>
            <person name="Goeker M."/>
        </authorList>
    </citation>
    <scope>NUCLEOTIDE SEQUENCE [LARGE SCALE GENOMIC DNA]</scope>
    <source>
        <strain evidence="2 5">DSM 100021</strain>
    </source>
</reference>
<dbReference type="AlphaFoldDB" id="A0A1Q9A4V3"/>
<sequence length="130" mass="14022">MRPHHLLLTGVILAISGAAAFAEPYAGGAVVETKTAKGTILTDAKGMTLYTFDKDSSSASACYDDCAKKWPPLEAKKGDKAEGDYKPITRKDGTMQWSHDGKPLYRWQMDKKAGDMTGDGVGGVWHTAKE</sequence>
<dbReference type="PIRSF" id="PIRSF029720">
    <property type="entry name" value="UCP029720"/>
    <property type="match status" value="1"/>
</dbReference>
<dbReference type="OrthoDB" id="9800666at2"/>